<feature type="region of interest" description="Disordered" evidence="1">
    <location>
        <begin position="54"/>
        <end position="88"/>
    </location>
</feature>
<protein>
    <submittedName>
        <fullName evidence="2">Pilus assembly protein PilP</fullName>
    </submittedName>
</protein>
<keyword evidence="3" id="KW-1185">Reference proteome</keyword>
<evidence type="ECO:0000313" key="2">
    <source>
        <dbReference type="EMBL" id="MDR5894929.1"/>
    </source>
</evidence>
<reference evidence="2 3" key="1">
    <citation type="submission" date="2023-04" db="EMBL/GenBank/DDBJ databases">
        <title>A long-awaited taxogenomic arrangement of the family Halomonadaceae.</title>
        <authorList>
            <person name="De La Haba R."/>
            <person name="Chuvochina M."/>
            <person name="Wittouck S."/>
            <person name="Arahal D.R."/>
            <person name="Sanchez-Porro C."/>
            <person name="Hugenholtz P."/>
            <person name="Ventosa A."/>
        </authorList>
    </citation>
    <scope>NUCLEOTIDE SEQUENCE [LARGE SCALE GENOMIC DNA]</scope>
    <source>
        <strain evidence="2 3">DSM 22428</strain>
    </source>
</reference>
<comment type="caution">
    <text evidence="2">The sequence shown here is derived from an EMBL/GenBank/DDBJ whole genome shotgun (WGS) entry which is preliminary data.</text>
</comment>
<dbReference type="Proteomes" id="UP001269375">
    <property type="component" value="Unassembled WGS sequence"/>
</dbReference>
<accession>A0ABU1GSD4</accession>
<proteinExistence type="predicted"/>
<organism evidence="2 3">
    <name type="scientific">Larsenimonas suaedae</name>
    <dbReference type="NCBI Taxonomy" id="1851019"/>
    <lineage>
        <taxon>Bacteria</taxon>
        <taxon>Pseudomonadati</taxon>
        <taxon>Pseudomonadota</taxon>
        <taxon>Gammaproteobacteria</taxon>
        <taxon>Oceanospirillales</taxon>
        <taxon>Halomonadaceae</taxon>
        <taxon>Larsenimonas</taxon>
    </lineage>
</organism>
<name>A0ABU1GSD4_9GAMM</name>
<dbReference type="PROSITE" id="PS51257">
    <property type="entry name" value="PROKAR_LIPOPROTEIN"/>
    <property type="match status" value="1"/>
</dbReference>
<dbReference type="Gene3D" id="2.30.30.830">
    <property type="match status" value="1"/>
</dbReference>
<sequence length="176" mass="18986">MTARIWGVLGLVLLMAGCGGADVSELETRLDTLRDTPKGHVAALPEMPIYDVPPYDPNGRSPFAREPAATVPDSGSKPNLSRDTQRPREPLEAYALESLRYAGALVSRAGVTALVETPDGQMARVKVGEYLGKHEGQVVSISMRVLTVREFRTDEQGRSVPMMRSLSVDAPDANAP</sequence>
<dbReference type="EMBL" id="JARWAO010000001">
    <property type="protein sequence ID" value="MDR5894929.1"/>
    <property type="molecule type" value="Genomic_DNA"/>
</dbReference>
<gene>
    <name evidence="2" type="ORF">QC825_02420</name>
</gene>
<dbReference type="InterPro" id="IPR007446">
    <property type="entry name" value="PilP"/>
</dbReference>
<evidence type="ECO:0000313" key="3">
    <source>
        <dbReference type="Proteomes" id="UP001269375"/>
    </source>
</evidence>
<dbReference type="RefSeq" id="WP_251592638.1">
    <property type="nucleotide sequence ID" value="NZ_JAMLJI010000002.1"/>
</dbReference>
<evidence type="ECO:0000256" key="1">
    <source>
        <dbReference type="SAM" id="MobiDB-lite"/>
    </source>
</evidence>
<dbReference type="Pfam" id="PF04351">
    <property type="entry name" value="PilP"/>
    <property type="match status" value="1"/>
</dbReference>